<sequence>MRLISLCSFFLLASMVLALPLALSSGGGDYLDIALRDDVPDQSLGVVTRFVSEDEMSLVKRIIAAKKHANKQARKTNRKAKKQEAKTAAQKAVNKVDKAAQKEHNDAQKKYYQEHKAKMPPMSPAAAAKHAQDHANNRKSAAQAAKQKLRDEAHSKHLRVKAAGAAHRQTTGLPARTANFHIPGGNNKPALTFTGKDVRKANFASHIPNTVGQRFGKVFSNDKHIDAGNSHTARPIPHMNGVGHEHPLSGATTHSQMNHDHMNSPVRIISQMHHDGTSVHMGVISHDQSRDSSHKGVNDHFLVNPT</sequence>
<feature type="compositionally biased region" description="Basic residues" evidence="1">
    <location>
        <begin position="67"/>
        <end position="81"/>
    </location>
</feature>
<feature type="compositionally biased region" description="Basic and acidic residues" evidence="1">
    <location>
        <begin position="94"/>
        <end position="107"/>
    </location>
</feature>
<dbReference type="EMBL" id="JAACJL010000057">
    <property type="protein sequence ID" value="KAF4612030.1"/>
    <property type="molecule type" value="Genomic_DNA"/>
</dbReference>
<accession>A0A8H4VL54</accession>
<evidence type="ECO:0000313" key="3">
    <source>
        <dbReference type="EMBL" id="KAF4612030.1"/>
    </source>
</evidence>
<keyword evidence="2" id="KW-0732">Signal</keyword>
<feature type="chain" id="PRO_5034286872" evidence="2">
    <location>
        <begin position="19"/>
        <end position="306"/>
    </location>
</feature>
<evidence type="ECO:0000313" key="4">
    <source>
        <dbReference type="Proteomes" id="UP000521872"/>
    </source>
</evidence>
<protein>
    <submittedName>
        <fullName evidence="3">Uncharacterized protein</fullName>
    </submittedName>
</protein>
<feature type="signal peptide" evidence="2">
    <location>
        <begin position="1"/>
        <end position="18"/>
    </location>
</feature>
<feature type="region of interest" description="Disordered" evidence="1">
    <location>
        <begin position="67"/>
        <end position="107"/>
    </location>
</feature>
<dbReference type="Proteomes" id="UP000521872">
    <property type="component" value="Unassembled WGS sequence"/>
</dbReference>
<keyword evidence="4" id="KW-1185">Reference proteome</keyword>
<reference evidence="3 4" key="1">
    <citation type="submission" date="2019-12" db="EMBL/GenBank/DDBJ databases">
        <authorList>
            <person name="Floudas D."/>
            <person name="Bentzer J."/>
            <person name="Ahren D."/>
            <person name="Johansson T."/>
            <person name="Persson P."/>
            <person name="Tunlid A."/>
        </authorList>
    </citation>
    <scope>NUCLEOTIDE SEQUENCE [LARGE SCALE GENOMIC DNA]</scope>
    <source>
        <strain evidence="3 4">CBS 102.39</strain>
    </source>
</reference>
<evidence type="ECO:0000256" key="1">
    <source>
        <dbReference type="SAM" id="MobiDB-lite"/>
    </source>
</evidence>
<proteinExistence type="predicted"/>
<evidence type="ECO:0000256" key="2">
    <source>
        <dbReference type="SAM" id="SignalP"/>
    </source>
</evidence>
<comment type="caution">
    <text evidence="3">The sequence shown here is derived from an EMBL/GenBank/DDBJ whole genome shotgun (WGS) entry which is preliminary data.</text>
</comment>
<feature type="region of interest" description="Disordered" evidence="1">
    <location>
        <begin position="126"/>
        <end position="150"/>
    </location>
</feature>
<name>A0A8H4VL54_9AGAR</name>
<organism evidence="3 4">
    <name type="scientific">Agrocybe pediades</name>
    <dbReference type="NCBI Taxonomy" id="84607"/>
    <lineage>
        <taxon>Eukaryota</taxon>
        <taxon>Fungi</taxon>
        <taxon>Dikarya</taxon>
        <taxon>Basidiomycota</taxon>
        <taxon>Agaricomycotina</taxon>
        <taxon>Agaricomycetes</taxon>
        <taxon>Agaricomycetidae</taxon>
        <taxon>Agaricales</taxon>
        <taxon>Agaricineae</taxon>
        <taxon>Strophariaceae</taxon>
        <taxon>Agrocybe</taxon>
    </lineage>
</organism>
<dbReference type="AlphaFoldDB" id="A0A8H4VL54"/>
<gene>
    <name evidence="3" type="ORF">D9613_004479</name>
</gene>